<comment type="caution">
    <text evidence="2">The sequence shown here is derived from an EMBL/GenBank/DDBJ whole genome shotgun (WGS) entry which is preliminary data.</text>
</comment>
<evidence type="ECO:0000313" key="3">
    <source>
        <dbReference type="Proteomes" id="UP000265614"/>
    </source>
</evidence>
<dbReference type="Proteomes" id="UP000265614">
    <property type="component" value="Unassembled WGS sequence"/>
</dbReference>
<organism evidence="2 3">
    <name type="scientific">Vallicoccus soli</name>
    <dbReference type="NCBI Taxonomy" id="2339232"/>
    <lineage>
        <taxon>Bacteria</taxon>
        <taxon>Bacillati</taxon>
        <taxon>Actinomycetota</taxon>
        <taxon>Actinomycetes</taxon>
        <taxon>Motilibacterales</taxon>
        <taxon>Vallicoccaceae</taxon>
        <taxon>Vallicoccus</taxon>
    </lineage>
</organism>
<dbReference type="AlphaFoldDB" id="A0A3A3ZF72"/>
<evidence type="ECO:0000313" key="2">
    <source>
        <dbReference type="EMBL" id="RJK93711.1"/>
    </source>
</evidence>
<keyword evidence="1" id="KW-0812">Transmembrane</keyword>
<dbReference type="RefSeq" id="WP_119951382.1">
    <property type="nucleotide sequence ID" value="NZ_QZEZ01000008.1"/>
</dbReference>
<name>A0A3A3ZF72_9ACTN</name>
<accession>A0A3A3ZF72</accession>
<keyword evidence="1" id="KW-1133">Transmembrane helix</keyword>
<proteinExistence type="predicted"/>
<evidence type="ECO:0000256" key="1">
    <source>
        <dbReference type="SAM" id="Phobius"/>
    </source>
</evidence>
<gene>
    <name evidence="2" type="ORF">D5H78_15295</name>
</gene>
<keyword evidence="1" id="KW-0472">Membrane</keyword>
<dbReference type="EMBL" id="QZEZ01000008">
    <property type="protein sequence ID" value="RJK93711.1"/>
    <property type="molecule type" value="Genomic_DNA"/>
</dbReference>
<feature type="transmembrane region" description="Helical" evidence="1">
    <location>
        <begin position="41"/>
        <end position="61"/>
    </location>
</feature>
<reference evidence="2 3" key="1">
    <citation type="submission" date="2018-09" db="EMBL/GenBank/DDBJ databases">
        <title>YIM 75000 draft genome.</title>
        <authorList>
            <person name="Tang S."/>
            <person name="Feng Y."/>
        </authorList>
    </citation>
    <scope>NUCLEOTIDE SEQUENCE [LARGE SCALE GENOMIC DNA]</scope>
    <source>
        <strain evidence="2 3">YIM 75000</strain>
    </source>
</reference>
<sequence>MRPGGRWRRHAGSAVAAGVAYGLLTLTPVLGDGEGAGTALVAGLLFAVAMLLVGVAGDALADRWRARR</sequence>
<protein>
    <submittedName>
        <fullName evidence="2">Uncharacterized protein</fullName>
    </submittedName>
</protein>
<keyword evidence="3" id="KW-1185">Reference proteome</keyword>